<dbReference type="AlphaFoldDB" id="A0A9W8PF81"/>
<dbReference type="GO" id="GO:0000949">
    <property type="term" value="P:aromatic amino acid family catabolic process to alcohol via Ehrlich pathway"/>
    <property type="evidence" value="ECO:0007669"/>
    <property type="project" value="TreeGrafter"/>
</dbReference>
<evidence type="ECO:0000256" key="3">
    <source>
        <dbReference type="ARBA" id="ARBA00014422"/>
    </source>
</evidence>
<accession>A0A9W8PF81</accession>
<keyword evidence="7" id="KW-0786">Thiamine pyrophosphate</keyword>
<keyword evidence="8 10" id="KW-0456">Lyase</keyword>
<evidence type="ECO:0000256" key="2">
    <source>
        <dbReference type="ARBA" id="ARBA00007812"/>
    </source>
</evidence>
<dbReference type="Gene3D" id="3.40.50.970">
    <property type="match status" value="1"/>
</dbReference>
<keyword evidence="5" id="KW-0210">Decarboxylase</keyword>
<evidence type="ECO:0000313" key="10">
    <source>
        <dbReference type="EMBL" id="KAJ4004001.1"/>
    </source>
</evidence>
<dbReference type="InterPro" id="IPR011766">
    <property type="entry name" value="TPP_enzyme_TPP-bd"/>
</dbReference>
<dbReference type="InterPro" id="IPR029061">
    <property type="entry name" value="THDP-binding"/>
</dbReference>
<comment type="cofactor">
    <cofactor evidence="1">
        <name>thiamine diphosphate</name>
        <dbReference type="ChEBI" id="CHEBI:58937"/>
    </cofactor>
</comment>
<keyword evidence="10" id="KW-0670">Pyruvate</keyword>
<dbReference type="SUPFAM" id="SSF52518">
    <property type="entry name" value="Thiamin diphosphate-binding fold (THDP-binding)"/>
    <property type="match status" value="1"/>
</dbReference>
<protein>
    <recommendedName>
        <fullName evidence="3">Pyruvate decarboxylase</fullName>
    </recommendedName>
</protein>
<sequence>MFNQTVFGSIGYATGTIVGVGQAIVESSGKWKRPVLVTGEGSMHLTVQALADMLRWDLKPIIFVLNNGGYTVERLIHGKEAFYNEVAIYDYSLLSKAFGPAFESKYHGPVKTCGELSTLLDDPAFGNTGCLEMVELILPPLDAPSAVIKTGAAIDEFNKAKAAKTVQGA</sequence>
<evidence type="ECO:0000256" key="4">
    <source>
        <dbReference type="ARBA" id="ARBA00022723"/>
    </source>
</evidence>
<dbReference type="PANTHER" id="PTHR43452">
    <property type="entry name" value="PYRUVATE DECARBOXYLASE"/>
    <property type="match status" value="1"/>
</dbReference>
<dbReference type="GO" id="GO:0030976">
    <property type="term" value="F:thiamine pyrophosphate binding"/>
    <property type="evidence" value="ECO:0007669"/>
    <property type="project" value="InterPro"/>
</dbReference>
<name>A0A9W8PF81_9HYPO</name>
<feature type="domain" description="Thiamine pyrophosphate enzyme TPP-binding" evidence="9">
    <location>
        <begin position="2"/>
        <end position="85"/>
    </location>
</feature>
<evidence type="ECO:0000256" key="8">
    <source>
        <dbReference type="ARBA" id="ARBA00023239"/>
    </source>
</evidence>
<evidence type="ECO:0000256" key="7">
    <source>
        <dbReference type="ARBA" id="ARBA00023052"/>
    </source>
</evidence>
<evidence type="ECO:0000259" key="9">
    <source>
        <dbReference type="Pfam" id="PF02775"/>
    </source>
</evidence>
<dbReference type="GO" id="GO:0004737">
    <property type="term" value="F:pyruvate decarboxylase activity"/>
    <property type="evidence" value="ECO:0007669"/>
    <property type="project" value="TreeGrafter"/>
</dbReference>
<evidence type="ECO:0000256" key="6">
    <source>
        <dbReference type="ARBA" id="ARBA00022842"/>
    </source>
</evidence>
<keyword evidence="11" id="KW-1185">Reference proteome</keyword>
<dbReference type="InterPro" id="IPR012110">
    <property type="entry name" value="PDC/IPDC-like"/>
</dbReference>
<dbReference type="GO" id="GO:0046872">
    <property type="term" value="F:metal ion binding"/>
    <property type="evidence" value="ECO:0007669"/>
    <property type="project" value="UniProtKB-KW"/>
</dbReference>
<dbReference type="GO" id="GO:0005829">
    <property type="term" value="C:cytosol"/>
    <property type="evidence" value="ECO:0007669"/>
    <property type="project" value="TreeGrafter"/>
</dbReference>
<gene>
    <name evidence="10" type="primary">PDC1_1</name>
    <name evidence="10" type="ORF">NW766_011857</name>
</gene>
<dbReference type="Pfam" id="PF02775">
    <property type="entry name" value="TPP_enzyme_C"/>
    <property type="match status" value="1"/>
</dbReference>
<evidence type="ECO:0000256" key="1">
    <source>
        <dbReference type="ARBA" id="ARBA00001964"/>
    </source>
</evidence>
<evidence type="ECO:0000313" key="11">
    <source>
        <dbReference type="Proteomes" id="UP001152130"/>
    </source>
</evidence>
<organism evidence="10 11">
    <name type="scientific">Fusarium irregulare</name>
    <dbReference type="NCBI Taxonomy" id="2494466"/>
    <lineage>
        <taxon>Eukaryota</taxon>
        <taxon>Fungi</taxon>
        <taxon>Dikarya</taxon>
        <taxon>Ascomycota</taxon>
        <taxon>Pezizomycotina</taxon>
        <taxon>Sordariomycetes</taxon>
        <taxon>Hypocreomycetidae</taxon>
        <taxon>Hypocreales</taxon>
        <taxon>Nectriaceae</taxon>
        <taxon>Fusarium</taxon>
        <taxon>Fusarium incarnatum-equiseti species complex</taxon>
    </lineage>
</organism>
<keyword evidence="4" id="KW-0479">Metal-binding</keyword>
<dbReference type="GO" id="GO:0005634">
    <property type="term" value="C:nucleus"/>
    <property type="evidence" value="ECO:0007669"/>
    <property type="project" value="TreeGrafter"/>
</dbReference>
<keyword evidence="6" id="KW-0460">Magnesium</keyword>
<dbReference type="PANTHER" id="PTHR43452:SF30">
    <property type="entry name" value="PYRUVATE DECARBOXYLASE ISOZYME 1-RELATED"/>
    <property type="match status" value="1"/>
</dbReference>
<reference evidence="10" key="1">
    <citation type="submission" date="2022-10" db="EMBL/GenBank/DDBJ databases">
        <title>Fusarium specimens isolated from Avocado Roots.</title>
        <authorList>
            <person name="Stajich J."/>
            <person name="Roper C."/>
            <person name="Heimlech-Rivalta G."/>
        </authorList>
    </citation>
    <scope>NUCLEOTIDE SEQUENCE</scope>
    <source>
        <strain evidence="10">CF00143</strain>
    </source>
</reference>
<comment type="caution">
    <text evidence="10">The sequence shown here is derived from an EMBL/GenBank/DDBJ whole genome shotgun (WGS) entry which is preliminary data.</text>
</comment>
<proteinExistence type="inferred from homology"/>
<dbReference type="EMBL" id="JAPDHF010000025">
    <property type="protein sequence ID" value="KAJ4004001.1"/>
    <property type="molecule type" value="Genomic_DNA"/>
</dbReference>
<dbReference type="Proteomes" id="UP001152130">
    <property type="component" value="Unassembled WGS sequence"/>
</dbReference>
<comment type="similarity">
    <text evidence="2">Belongs to the TPP enzyme family.</text>
</comment>
<evidence type="ECO:0000256" key="5">
    <source>
        <dbReference type="ARBA" id="ARBA00022793"/>
    </source>
</evidence>